<name>A0A940XI72_9ACTN</name>
<feature type="transmembrane region" description="Helical" evidence="8">
    <location>
        <begin position="39"/>
        <end position="60"/>
    </location>
</feature>
<keyword evidence="4" id="KW-1003">Cell membrane</keyword>
<dbReference type="AlphaFoldDB" id="A0A940XI72"/>
<keyword evidence="7 8" id="KW-0472">Membrane</keyword>
<comment type="subcellular location">
    <subcellularLocation>
        <location evidence="1">Cell membrane</location>
        <topology evidence="1">Multi-pass membrane protein</topology>
    </subcellularLocation>
</comment>
<evidence type="ECO:0000256" key="5">
    <source>
        <dbReference type="ARBA" id="ARBA00022692"/>
    </source>
</evidence>
<dbReference type="PANTHER" id="PTHR30472">
    <property type="entry name" value="FERRIC ENTEROBACTIN TRANSPORT SYSTEM PERMEASE PROTEIN"/>
    <property type="match status" value="1"/>
</dbReference>
<keyword evidence="6 8" id="KW-1133">Transmembrane helix</keyword>
<feature type="transmembrane region" description="Helical" evidence="8">
    <location>
        <begin position="148"/>
        <end position="166"/>
    </location>
</feature>
<evidence type="ECO:0000256" key="1">
    <source>
        <dbReference type="ARBA" id="ARBA00004651"/>
    </source>
</evidence>
<dbReference type="PANTHER" id="PTHR30472:SF24">
    <property type="entry name" value="FERRIC ENTEROBACTIN TRANSPORT SYSTEM PERMEASE PROTEIN FEPG"/>
    <property type="match status" value="1"/>
</dbReference>
<comment type="caution">
    <text evidence="9">The sequence shown here is derived from an EMBL/GenBank/DDBJ whole genome shotgun (WGS) entry which is preliminary data.</text>
</comment>
<dbReference type="Pfam" id="PF01032">
    <property type="entry name" value="FecCD"/>
    <property type="match status" value="1"/>
</dbReference>
<comment type="similarity">
    <text evidence="2">Belongs to the binding-protein-dependent transport system permease family. FecCD subfamily.</text>
</comment>
<dbReference type="SUPFAM" id="SSF81345">
    <property type="entry name" value="ABC transporter involved in vitamin B12 uptake, BtuC"/>
    <property type="match status" value="1"/>
</dbReference>
<evidence type="ECO:0000313" key="9">
    <source>
        <dbReference type="EMBL" id="MBQ0827016.1"/>
    </source>
</evidence>
<keyword evidence="5 8" id="KW-0812">Transmembrane</keyword>
<evidence type="ECO:0000256" key="3">
    <source>
        <dbReference type="ARBA" id="ARBA00022448"/>
    </source>
</evidence>
<keyword evidence="3" id="KW-0813">Transport</keyword>
<dbReference type="CDD" id="cd06550">
    <property type="entry name" value="TM_ABC_iron-siderophores_like"/>
    <property type="match status" value="1"/>
</dbReference>
<feature type="transmembrane region" description="Helical" evidence="8">
    <location>
        <begin position="224"/>
        <end position="246"/>
    </location>
</feature>
<evidence type="ECO:0000256" key="4">
    <source>
        <dbReference type="ARBA" id="ARBA00022475"/>
    </source>
</evidence>
<dbReference type="GO" id="GO:0005886">
    <property type="term" value="C:plasma membrane"/>
    <property type="evidence" value="ECO:0007669"/>
    <property type="project" value="UniProtKB-SubCell"/>
</dbReference>
<keyword evidence="10" id="KW-1185">Reference proteome</keyword>
<accession>A0A940XI72</accession>
<dbReference type="Gene3D" id="1.10.3470.10">
    <property type="entry name" value="ABC transporter involved in vitamin B12 uptake, BtuC"/>
    <property type="match status" value="1"/>
</dbReference>
<feature type="transmembrane region" description="Helical" evidence="8">
    <location>
        <begin position="94"/>
        <end position="115"/>
    </location>
</feature>
<proteinExistence type="inferred from homology"/>
<dbReference type="InterPro" id="IPR037294">
    <property type="entry name" value="ABC_BtuC-like"/>
</dbReference>
<dbReference type="EMBL" id="JAGPNL010000002">
    <property type="protein sequence ID" value="MBQ0827016.1"/>
    <property type="molecule type" value="Genomic_DNA"/>
</dbReference>
<feature type="transmembrane region" description="Helical" evidence="8">
    <location>
        <begin position="336"/>
        <end position="355"/>
    </location>
</feature>
<protein>
    <submittedName>
        <fullName evidence="9">Iron chelate uptake ABC transporter family permease subunit</fullName>
    </submittedName>
</protein>
<dbReference type="Proteomes" id="UP000677875">
    <property type="component" value="Unassembled WGS sequence"/>
</dbReference>
<dbReference type="InterPro" id="IPR000522">
    <property type="entry name" value="ABC_transptr_permease_BtuC"/>
</dbReference>
<evidence type="ECO:0000256" key="8">
    <source>
        <dbReference type="SAM" id="Phobius"/>
    </source>
</evidence>
<evidence type="ECO:0000256" key="6">
    <source>
        <dbReference type="ARBA" id="ARBA00022989"/>
    </source>
</evidence>
<feature type="transmembrane region" description="Helical" evidence="8">
    <location>
        <begin position="124"/>
        <end position="142"/>
    </location>
</feature>
<evidence type="ECO:0000256" key="2">
    <source>
        <dbReference type="ARBA" id="ARBA00007935"/>
    </source>
</evidence>
<evidence type="ECO:0000313" key="10">
    <source>
        <dbReference type="Proteomes" id="UP000677875"/>
    </source>
</evidence>
<dbReference type="GO" id="GO:0033214">
    <property type="term" value="P:siderophore-iron import into cell"/>
    <property type="evidence" value="ECO:0007669"/>
    <property type="project" value="TreeGrafter"/>
</dbReference>
<dbReference type="FunFam" id="1.10.3470.10:FF:000001">
    <property type="entry name" value="Vitamin B12 ABC transporter permease BtuC"/>
    <property type="match status" value="1"/>
</dbReference>
<evidence type="ECO:0000256" key="7">
    <source>
        <dbReference type="ARBA" id="ARBA00023136"/>
    </source>
</evidence>
<dbReference type="GO" id="GO:0022857">
    <property type="term" value="F:transmembrane transporter activity"/>
    <property type="evidence" value="ECO:0007669"/>
    <property type="project" value="InterPro"/>
</dbReference>
<feature type="transmembrane region" description="Helical" evidence="8">
    <location>
        <begin position="178"/>
        <end position="196"/>
    </location>
</feature>
<sequence length="364" mass="36222">MRALHSPGPQPGKGGPVNPAVTDAAARVGRLQRARRARFAAVSAALGLVALGALLLSLTVGDIDVPLADVWAVLTGGGDPASRFVVHELRLPRALLALVVGACFGMSGAVFQSLLRNPLASPDVIGVSAGASAAAVLSSMAFGLSGLALSGGALAGALLAGTLIYLLAWRGGVSGGRFVLIGIGVGTGLISLRSYLMTRAEVTEAHNAFLWLTGSLNGRSWSQLWPLLGCAVLLVPLTLAASRGLAALQLGDEAAGGLGVRVERGRLALLACATGLVGVATAAAGPVGFVALVSAPIARRLLPGQGAALLPSALTGAALVGAADFAAQHALPATQLPVGVVTSVVGAPYLLWLLARANRVGRGG</sequence>
<reference evidence="9" key="1">
    <citation type="submission" date="2021-04" db="EMBL/GenBank/DDBJ databases">
        <title>Genome seq and assembly of Streptomyces sp. RG38.</title>
        <authorList>
            <person name="Chhetri G."/>
        </authorList>
    </citation>
    <scope>NUCLEOTIDE SEQUENCE</scope>
    <source>
        <strain evidence="9">RG38</strain>
    </source>
</reference>
<feature type="transmembrane region" description="Helical" evidence="8">
    <location>
        <begin position="267"/>
        <end position="293"/>
    </location>
</feature>
<gene>
    <name evidence="9" type="ORF">J5Y05_10890</name>
</gene>
<organism evidence="9 10">
    <name type="scientific">Streptomyces tagetis</name>
    <dbReference type="NCBI Taxonomy" id="2820809"/>
    <lineage>
        <taxon>Bacteria</taxon>
        <taxon>Bacillati</taxon>
        <taxon>Actinomycetota</taxon>
        <taxon>Actinomycetes</taxon>
        <taxon>Kitasatosporales</taxon>
        <taxon>Streptomycetaceae</taxon>
        <taxon>Streptomyces</taxon>
    </lineage>
</organism>